<reference evidence="16" key="1">
    <citation type="submission" date="2020-07" db="EMBL/GenBank/DDBJ databases">
        <title>Huge and variable diversity of episymbiotic CPR bacteria and DPANN archaea in groundwater ecosystems.</title>
        <authorList>
            <person name="He C.Y."/>
            <person name="Keren R."/>
            <person name="Whittaker M."/>
            <person name="Farag I.F."/>
            <person name="Doudna J."/>
            <person name="Cate J.H.D."/>
            <person name="Banfield J.F."/>
        </authorList>
    </citation>
    <scope>NUCLEOTIDE SEQUENCE</scope>
    <source>
        <strain evidence="16">NC_groundwater_1664_Pr3_B-0.1um_52_9</strain>
    </source>
</reference>
<dbReference type="HAMAP" id="MF_00015">
    <property type="entry name" value="LexA"/>
    <property type="match status" value="1"/>
</dbReference>
<comment type="subunit">
    <text evidence="12">Homodimer.</text>
</comment>
<dbReference type="GO" id="GO:0006281">
    <property type="term" value="P:DNA repair"/>
    <property type="evidence" value="ECO:0007669"/>
    <property type="project" value="UniProtKB-UniRule"/>
</dbReference>
<comment type="catalytic activity">
    <reaction evidence="12">
        <text>Hydrolysis of Ala-|-Gly bond in repressor LexA.</text>
        <dbReference type="EC" id="3.4.21.88"/>
    </reaction>
</comment>
<keyword evidence="6 12" id="KW-0068">Autocatalytic cleavage</keyword>
<comment type="caution">
    <text evidence="16">The sequence shown here is derived from an EMBL/GenBank/DDBJ whole genome shotgun (WGS) entry which is preliminary data.</text>
</comment>
<dbReference type="InterPro" id="IPR050077">
    <property type="entry name" value="LexA_repressor"/>
</dbReference>
<evidence type="ECO:0000256" key="5">
    <source>
        <dbReference type="ARBA" id="ARBA00022801"/>
    </source>
</evidence>
<dbReference type="PANTHER" id="PTHR33516:SF2">
    <property type="entry name" value="LEXA REPRESSOR-RELATED"/>
    <property type="match status" value="1"/>
</dbReference>
<dbReference type="GO" id="GO:0003677">
    <property type="term" value="F:DNA binding"/>
    <property type="evidence" value="ECO:0007669"/>
    <property type="project" value="UniProtKB-UniRule"/>
</dbReference>
<keyword evidence="8 12" id="KW-0238">DNA-binding</keyword>
<evidence type="ECO:0000256" key="6">
    <source>
        <dbReference type="ARBA" id="ARBA00022813"/>
    </source>
</evidence>
<dbReference type="Pfam" id="PF01726">
    <property type="entry name" value="LexA_DNA_bind"/>
    <property type="match status" value="1"/>
</dbReference>
<keyword evidence="11 12" id="KW-0742">SOS response</keyword>
<dbReference type="SUPFAM" id="SSF46785">
    <property type="entry name" value="Winged helix' DNA-binding domain"/>
    <property type="match status" value="1"/>
</dbReference>
<dbReference type="Gene3D" id="1.10.10.10">
    <property type="entry name" value="Winged helix-like DNA-binding domain superfamily/Winged helix DNA-binding domain"/>
    <property type="match status" value="1"/>
</dbReference>
<sequence length="242" mass="27180">MSENKSHLVSREWILEEFCAWRRFFLAKRAYALYNKNMEITEKQKEILRFIETFHSKEGGPPSLREICRGLGLASSGSLLKPLRALEAKGYLVRNPGKNRRWQLANRQSYAAVPLVGEIAAGFPILAQQNVEEYLPVDPSLFGTHEVFALRVRGDSMKDECIRDGDLAILKPQEDAESGEIVAVLVQGVESEATLKTLRRKNGDIELHPANPSYQVLRFSGPERAQVKILGKLVGIIRRPGA</sequence>
<dbReference type="InterPro" id="IPR006197">
    <property type="entry name" value="Peptidase_S24_LexA"/>
</dbReference>
<protein>
    <recommendedName>
        <fullName evidence="12">LexA repressor</fullName>
        <ecNumber evidence="12">3.4.21.88</ecNumber>
    </recommendedName>
</protein>
<keyword evidence="4 12" id="KW-0227">DNA damage</keyword>
<evidence type="ECO:0000256" key="13">
    <source>
        <dbReference type="RuleBase" id="RU003991"/>
    </source>
</evidence>
<dbReference type="InterPro" id="IPR039418">
    <property type="entry name" value="LexA-like"/>
</dbReference>
<evidence type="ECO:0000256" key="1">
    <source>
        <dbReference type="ARBA" id="ARBA00007484"/>
    </source>
</evidence>
<evidence type="ECO:0000256" key="7">
    <source>
        <dbReference type="ARBA" id="ARBA00023015"/>
    </source>
</evidence>
<organism evidence="16 17">
    <name type="scientific">Desulfomonile tiedjei</name>
    <dbReference type="NCBI Taxonomy" id="2358"/>
    <lineage>
        <taxon>Bacteria</taxon>
        <taxon>Pseudomonadati</taxon>
        <taxon>Thermodesulfobacteriota</taxon>
        <taxon>Desulfomonilia</taxon>
        <taxon>Desulfomonilales</taxon>
        <taxon>Desulfomonilaceae</taxon>
        <taxon>Desulfomonile</taxon>
    </lineage>
</organism>
<dbReference type="PRINTS" id="PR00726">
    <property type="entry name" value="LEXASERPTASE"/>
</dbReference>
<gene>
    <name evidence="12 16" type="primary">lexA</name>
    <name evidence="16" type="ORF">HY912_11940</name>
</gene>
<comment type="similarity">
    <text evidence="1 12 13">Belongs to the peptidase S24 family.</text>
</comment>
<keyword evidence="7 12" id="KW-0805">Transcription regulation</keyword>
<dbReference type="InterPro" id="IPR015927">
    <property type="entry name" value="Peptidase_S24_S26A/B/C"/>
</dbReference>
<dbReference type="EC" id="3.4.21.88" evidence="12"/>
<dbReference type="GO" id="GO:0004252">
    <property type="term" value="F:serine-type endopeptidase activity"/>
    <property type="evidence" value="ECO:0007669"/>
    <property type="project" value="UniProtKB-UniRule"/>
</dbReference>
<dbReference type="CDD" id="cd06529">
    <property type="entry name" value="S24_LexA-like"/>
    <property type="match status" value="1"/>
</dbReference>
<dbReference type="InterPro" id="IPR036390">
    <property type="entry name" value="WH_DNA-bd_sf"/>
</dbReference>
<dbReference type="GO" id="GO:0045892">
    <property type="term" value="P:negative regulation of DNA-templated transcription"/>
    <property type="evidence" value="ECO:0007669"/>
    <property type="project" value="UniProtKB-UniRule"/>
</dbReference>
<proteinExistence type="inferred from homology"/>
<evidence type="ECO:0000256" key="9">
    <source>
        <dbReference type="ARBA" id="ARBA00023163"/>
    </source>
</evidence>
<evidence type="ECO:0000256" key="11">
    <source>
        <dbReference type="ARBA" id="ARBA00023236"/>
    </source>
</evidence>
<dbReference type="GO" id="GO:0006508">
    <property type="term" value="P:proteolysis"/>
    <property type="evidence" value="ECO:0007669"/>
    <property type="project" value="InterPro"/>
</dbReference>
<keyword evidence="10 12" id="KW-0234">DNA repair</keyword>
<evidence type="ECO:0000259" key="14">
    <source>
        <dbReference type="Pfam" id="PF00717"/>
    </source>
</evidence>
<evidence type="ECO:0000256" key="8">
    <source>
        <dbReference type="ARBA" id="ARBA00023125"/>
    </source>
</evidence>
<dbReference type="NCBIfam" id="TIGR00498">
    <property type="entry name" value="lexA"/>
    <property type="match status" value="1"/>
</dbReference>
<dbReference type="InterPro" id="IPR036286">
    <property type="entry name" value="LexA/Signal_pep-like_sf"/>
</dbReference>
<evidence type="ECO:0000256" key="10">
    <source>
        <dbReference type="ARBA" id="ARBA00023204"/>
    </source>
</evidence>
<name>A0A9D6V582_9BACT</name>
<evidence type="ECO:0000256" key="12">
    <source>
        <dbReference type="HAMAP-Rule" id="MF_00015"/>
    </source>
</evidence>
<evidence type="ECO:0000313" key="16">
    <source>
        <dbReference type="EMBL" id="MBI5250196.1"/>
    </source>
</evidence>
<dbReference type="Proteomes" id="UP000807825">
    <property type="component" value="Unassembled WGS sequence"/>
</dbReference>
<feature type="domain" description="Peptidase S24/S26A/S26B/S26C" evidence="14">
    <location>
        <begin position="114"/>
        <end position="234"/>
    </location>
</feature>
<dbReference type="EMBL" id="JACRDE010000315">
    <property type="protein sequence ID" value="MBI5250196.1"/>
    <property type="molecule type" value="Genomic_DNA"/>
</dbReference>
<dbReference type="Pfam" id="PF00717">
    <property type="entry name" value="Peptidase_S24"/>
    <property type="match status" value="1"/>
</dbReference>
<evidence type="ECO:0000313" key="17">
    <source>
        <dbReference type="Proteomes" id="UP000807825"/>
    </source>
</evidence>
<evidence type="ECO:0000256" key="4">
    <source>
        <dbReference type="ARBA" id="ARBA00022763"/>
    </source>
</evidence>
<feature type="DNA-binding region" description="H-T-H motif" evidence="12">
    <location>
        <begin position="64"/>
        <end position="84"/>
    </location>
</feature>
<feature type="active site" description="For autocatalytic cleavage activity" evidence="12">
    <location>
        <position position="156"/>
    </location>
</feature>
<dbReference type="AlphaFoldDB" id="A0A9D6V582"/>
<dbReference type="InterPro" id="IPR006200">
    <property type="entry name" value="LexA"/>
</dbReference>
<dbReference type="GO" id="GO:0009432">
    <property type="term" value="P:SOS response"/>
    <property type="evidence" value="ECO:0007669"/>
    <property type="project" value="UniProtKB-UniRule"/>
</dbReference>
<feature type="active site" description="For autocatalytic cleavage activity" evidence="12">
    <location>
        <position position="196"/>
    </location>
</feature>
<dbReference type="InterPro" id="IPR006199">
    <property type="entry name" value="LexA_DNA-bd_dom"/>
</dbReference>
<dbReference type="PANTHER" id="PTHR33516">
    <property type="entry name" value="LEXA REPRESSOR"/>
    <property type="match status" value="1"/>
</dbReference>
<dbReference type="SUPFAM" id="SSF51306">
    <property type="entry name" value="LexA/Signal peptidase"/>
    <property type="match status" value="1"/>
</dbReference>
<feature type="domain" description="LexA repressor DNA-binding" evidence="15">
    <location>
        <begin position="39"/>
        <end position="100"/>
    </location>
</feature>
<evidence type="ECO:0000259" key="15">
    <source>
        <dbReference type="Pfam" id="PF01726"/>
    </source>
</evidence>
<comment type="function">
    <text evidence="12">Represses a number of genes involved in the response to DNA damage (SOS response), including recA and lexA. In the presence of single-stranded DNA, RecA interacts with LexA causing an autocatalytic cleavage which disrupts the DNA-binding part of LexA, leading to derepression of the SOS regulon and eventually DNA repair.</text>
</comment>
<feature type="site" description="Cleavage; by autolysis" evidence="12">
    <location>
        <begin position="121"/>
        <end position="122"/>
    </location>
</feature>
<dbReference type="Gene3D" id="2.10.109.10">
    <property type="entry name" value="Umud Fragment, subunit A"/>
    <property type="match status" value="1"/>
</dbReference>
<accession>A0A9D6V582</accession>
<evidence type="ECO:0000256" key="2">
    <source>
        <dbReference type="ARBA" id="ARBA00022491"/>
    </source>
</evidence>
<dbReference type="FunFam" id="2.10.109.10:FF:000001">
    <property type="entry name" value="LexA repressor"/>
    <property type="match status" value="1"/>
</dbReference>
<keyword evidence="5 12" id="KW-0378">Hydrolase</keyword>
<dbReference type="GO" id="GO:0006260">
    <property type="term" value="P:DNA replication"/>
    <property type="evidence" value="ECO:0007669"/>
    <property type="project" value="UniProtKB-UniRule"/>
</dbReference>
<keyword evidence="3 12" id="KW-0235">DNA replication</keyword>
<keyword evidence="2 12" id="KW-0678">Repressor</keyword>
<dbReference type="InterPro" id="IPR036388">
    <property type="entry name" value="WH-like_DNA-bd_sf"/>
</dbReference>
<keyword evidence="9 12" id="KW-0804">Transcription</keyword>
<evidence type="ECO:0000256" key="3">
    <source>
        <dbReference type="ARBA" id="ARBA00022705"/>
    </source>
</evidence>